<dbReference type="SMART" id="SM00181">
    <property type="entry name" value="EGF"/>
    <property type="match status" value="7"/>
</dbReference>
<evidence type="ECO:0000256" key="4">
    <source>
        <dbReference type="PROSITE-ProRule" id="PRU00076"/>
    </source>
</evidence>
<dbReference type="InterPro" id="IPR051216">
    <property type="entry name" value="Teneurin"/>
</dbReference>
<gene>
    <name evidence="8 10" type="primary">bug-1</name>
    <name evidence="8" type="ORF">CELE_T01D3.1</name>
    <name evidence="10" type="ORF">T01D3.1</name>
</gene>
<proteinExistence type="predicted"/>
<feature type="chain" id="PRO_5003620145" evidence="6">
    <location>
        <begin position="22"/>
        <end position="3226"/>
    </location>
</feature>
<protein>
    <submittedName>
        <fullName evidence="8">EGF-like domain-containing protein</fullName>
    </submittedName>
</protein>
<dbReference type="Proteomes" id="UP000001940">
    <property type="component" value="Chromosome V"/>
</dbReference>
<evidence type="ECO:0000313" key="10">
    <source>
        <dbReference type="WormBase" id="T01D3.1b"/>
    </source>
</evidence>
<dbReference type="InterPro" id="IPR012334">
    <property type="entry name" value="Pectin_lyas_fold"/>
</dbReference>
<feature type="disulfide bond" evidence="4">
    <location>
        <begin position="1171"/>
        <end position="1181"/>
    </location>
</feature>
<dbReference type="Gene3D" id="2.10.25.10">
    <property type="entry name" value="Laminin"/>
    <property type="match status" value="2"/>
</dbReference>
<dbReference type="ExpressionAtlas" id="H9G306">
    <property type="expression patterns" value="baseline and differential"/>
</dbReference>
<feature type="compositionally biased region" description="Low complexity" evidence="5">
    <location>
        <begin position="2927"/>
        <end position="2964"/>
    </location>
</feature>
<dbReference type="PROSITE" id="PS00022">
    <property type="entry name" value="EGF_1"/>
    <property type="match status" value="3"/>
</dbReference>
<comment type="caution">
    <text evidence="4">Lacks conserved residue(s) required for the propagation of feature annotation.</text>
</comment>
<dbReference type="EMBL" id="BX284605">
    <property type="protein sequence ID" value="CCG28278.1"/>
    <property type="molecule type" value="Genomic_DNA"/>
</dbReference>
<dbReference type="InParanoid" id="H9G306"/>
<dbReference type="SUPFAM" id="SSF51126">
    <property type="entry name" value="Pectin lyase-like"/>
    <property type="match status" value="2"/>
</dbReference>
<dbReference type="CDD" id="cd00054">
    <property type="entry name" value="EGF_CA"/>
    <property type="match status" value="1"/>
</dbReference>
<dbReference type="WormBase" id="T01D3.1b">
    <property type="protein sequence ID" value="CE47216"/>
    <property type="gene ID" value="WBGene00011326"/>
    <property type="gene designation" value="bug-1"/>
</dbReference>
<dbReference type="Pfam" id="PF25024">
    <property type="entry name" value="EGF_TEN"/>
    <property type="match status" value="1"/>
</dbReference>
<accession>H9G306</accession>
<evidence type="ECO:0000313" key="8">
    <source>
        <dbReference type="EMBL" id="CCG28278.1"/>
    </source>
</evidence>
<feature type="region of interest" description="Disordered" evidence="5">
    <location>
        <begin position="3119"/>
        <end position="3159"/>
    </location>
</feature>
<dbReference type="Bgee" id="WBGene00011326">
    <property type="expression patterns" value="Expressed in pharyngeal muscle cell (C elegans) and 3 other cell types or tissues"/>
</dbReference>
<dbReference type="FunFam" id="2.160.20.10:FF:000184">
    <property type="entry name" value="Protein CBG11506"/>
    <property type="match status" value="1"/>
</dbReference>
<dbReference type="InterPro" id="IPR011050">
    <property type="entry name" value="Pectin_lyase_fold/virulence"/>
</dbReference>
<feature type="region of interest" description="Disordered" evidence="5">
    <location>
        <begin position="2819"/>
        <end position="2967"/>
    </location>
</feature>
<dbReference type="KEGG" id="cel:CELE_T01D3.1"/>
<name>H9G306_CAEEL</name>
<feature type="compositionally biased region" description="Polar residues" evidence="5">
    <location>
        <begin position="3015"/>
        <end position="3026"/>
    </location>
</feature>
<organism evidence="8 9">
    <name type="scientific">Caenorhabditis elegans</name>
    <dbReference type="NCBI Taxonomy" id="6239"/>
    <lineage>
        <taxon>Eukaryota</taxon>
        <taxon>Metazoa</taxon>
        <taxon>Ecdysozoa</taxon>
        <taxon>Nematoda</taxon>
        <taxon>Chromadorea</taxon>
        <taxon>Rhabditida</taxon>
        <taxon>Rhabditina</taxon>
        <taxon>Rhabditomorpha</taxon>
        <taxon>Rhabditoidea</taxon>
        <taxon>Rhabditidae</taxon>
        <taxon>Peloderinae</taxon>
        <taxon>Caenorhabditis</taxon>
    </lineage>
</organism>
<dbReference type="SUPFAM" id="SSF81296">
    <property type="entry name" value="E set domains"/>
    <property type="match status" value="1"/>
</dbReference>
<dbReference type="InterPro" id="IPR015919">
    <property type="entry name" value="Cadherin-like_sf"/>
</dbReference>
<dbReference type="PANTHER" id="PTHR11219:SF70">
    <property type="entry name" value="EGF-LIKE DOMAIN-CONTAINING PROTEIN"/>
    <property type="match status" value="1"/>
</dbReference>
<dbReference type="InterPro" id="IPR014756">
    <property type="entry name" value="Ig_E-set"/>
</dbReference>
<dbReference type="PROSITE" id="PS01186">
    <property type="entry name" value="EGF_2"/>
    <property type="match status" value="2"/>
</dbReference>
<dbReference type="PaxDb" id="6239-T01D3.1b"/>
<feature type="disulfide bond" evidence="4">
    <location>
        <begin position="1189"/>
        <end position="1198"/>
    </location>
</feature>
<dbReference type="Gene3D" id="2.160.20.10">
    <property type="entry name" value="Single-stranded right-handed beta-helix, Pectin lyase-like"/>
    <property type="match status" value="3"/>
</dbReference>
<dbReference type="Gene3D" id="2.60.40.60">
    <property type="entry name" value="Cadherins"/>
    <property type="match status" value="1"/>
</dbReference>
<dbReference type="PANTHER" id="PTHR11219">
    <property type="entry name" value="TENEURIN AND N-ACETYLGLUCOSAMINE-1-PHOSPHODIESTER ALPHA-N-ACETYLGLUCOSAMINIDASE"/>
    <property type="match status" value="1"/>
</dbReference>
<keyword evidence="9" id="KW-1185">Reference proteome</keyword>
<dbReference type="Gene3D" id="2.60.120.260">
    <property type="entry name" value="Galactose-binding domain-like"/>
    <property type="match status" value="1"/>
</dbReference>
<dbReference type="SMART" id="SM00710">
    <property type="entry name" value="PbH1"/>
    <property type="match status" value="11"/>
</dbReference>
<dbReference type="PROSITE" id="PS50026">
    <property type="entry name" value="EGF_3"/>
    <property type="match status" value="1"/>
</dbReference>
<evidence type="ECO:0000256" key="3">
    <source>
        <dbReference type="ARBA" id="ARBA00023157"/>
    </source>
</evidence>
<dbReference type="InterPro" id="IPR006626">
    <property type="entry name" value="PbH1"/>
</dbReference>
<evidence type="ECO:0000256" key="5">
    <source>
        <dbReference type="SAM" id="MobiDB-lite"/>
    </source>
</evidence>
<evidence type="ECO:0000256" key="1">
    <source>
        <dbReference type="ARBA" id="ARBA00022536"/>
    </source>
</evidence>
<dbReference type="RefSeq" id="NP_001256538.1">
    <property type="nucleotide sequence ID" value="NM_001269609.3"/>
</dbReference>
<dbReference type="AGR" id="WB:WBGene00011326"/>
<feature type="region of interest" description="Disordered" evidence="5">
    <location>
        <begin position="3002"/>
        <end position="3035"/>
    </location>
</feature>
<dbReference type="OrthoDB" id="5790562at2759"/>
<reference evidence="8 9" key="1">
    <citation type="journal article" date="1998" name="Science">
        <title>Genome sequence of the nematode C. elegans: a platform for investigating biology.</title>
        <authorList>
            <consortium name="The C. elegans sequencing consortium"/>
            <person name="Sulson J.E."/>
            <person name="Waterston R."/>
        </authorList>
    </citation>
    <scope>NUCLEOTIDE SEQUENCE [LARGE SCALE GENOMIC DNA]</scope>
    <source>
        <strain evidence="8 9">Bristol N2</strain>
    </source>
</reference>
<dbReference type="InterPro" id="IPR039448">
    <property type="entry name" value="Beta_helix"/>
</dbReference>
<evidence type="ECO:0000259" key="7">
    <source>
        <dbReference type="PROSITE" id="PS50026"/>
    </source>
</evidence>
<keyword evidence="2" id="KW-0677">Repeat</keyword>
<feature type="signal peptide" evidence="6">
    <location>
        <begin position="1"/>
        <end position="21"/>
    </location>
</feature>
<dbReference type="InterPro" id="IPR000742">
    <property type="entry name" value="EGF"/>
</dbReference>
<sequence>MVFKYSILLLLLLQYTRESLGLFLRVETGHQNIAIDGRDVYYGHYTKIHFHNVTCIDALDIHCLKELTGAEEIDLLYTECQKGHWKVAHYTNAKHHFRLKEPIHALRLLISSRRELSVIDAQVQSCSYPPAPPSECHRAARNHNHRHGKSGSILRAVDPYSQLEAEMEAEIEAGARALARALTPSTPPVTTRSRRVRRDVEDITKQDQDVQVMHGDQEITEDKVVPVGSQLDVAAGSKWKFRKGVGLVVYGSLNLKGNTNQPIIFEPSTKNARWRGIEFRNSSESSLTHVNITGADVAVSVKSGTSPDMDHVVVDGNVYGVQISDMDSSSTTHLKSVVSVNNEKTGIEYLGKGSISIDRAVSASNGEVGISISTDQKVTIRRSSSYSNKATGIYVGTSEITIENVVVNANGFYGIHAEVEKRFEMDGVNVSAHRGEFALELFMSGNAKIGIANSRFHDNKKGGVRVSGKFQSPNVILRDCRFLRNSGEIIIFNEFGQSSLSVEKCEFLNNNYIDFDGGDSVVSIKNVNENGKISISNNKFTKNTMHDIVKLLESVPSSEIFITDNEFNQNLANSIITTNSVNISISENLFQDKRSTCEITYNSPAMPKIEDLTQNKMLSGNTNPICTGLGYQTIQMDAPISSTPLPLVGVTENPFKNQKGLIKASSEPYIINEEVLINVGEIVVIEPGAIFDFAPGVGITVSGQLVMNGTEDVPIVTRGQNGNTWRGIVAKPEGVLDVKNVVSEDASIGIWIDSQKVKIENGQIVRPAVHGIEITQNSNDVVDLGNVIIEEANESAIGVDERRDDLLIKNVKIQNGAGSGIDFMTPTGNIELQNIEVKNMGGYGIHISEFPSSPLHAVLLDNVSVIEQKRGHAGILISGGWIQNVGMHNLKFKDNAVSSLIVALECNDGNEKLIKMENSTFERNTDIVQHIQLGSCANLQMEKNRYDSNNIDGIGSTLVITSENNEKKKNGVMEIVKNNFTNNGGIYTVTVDTNLHDAYFTDNNLKGNENSGAVLKISGENVKIVTNNFDNKDSKYQIGYSDDSPIDATFNEWNGLDEDAVLKTIDAKEGSVLVVPYGSSTITTDNQIDALTTVVPVTVPDSLNIKCAHLAYCSRRGTCKEGICICPHGYTGFDCSIPLFCNCSGNGLCNLLNICLCNDGWSGSDCSIPRCLTNCTGHGKCIQPNSCECDAGWMGETCSVTSCIDSQCTHGHCGTNGLCKCEDGWQGSRCQIPLCNSCSLNGICTRPGFCSCFEDYGGSDCSKCVGDSCEACDFDCNHGICEPLTKTCSCAKGWMGGACDVCSIGKCENSSQIYYIQPPTAELEDVNTVVNVFGEGFPITNNNSYICTFGRTSVTGHRVSSALIRCPIPSNLTLGRHVFGVSQPGLLSAIGNSEPKPIHFTLYDGCEPSLCQGSCVGPLCICPQGKTGIFCDVIEVLPTIDKRFLEHQKANTAYEGVPYVLMLPTMASSVLRVNSSIPNLNFIASKGIVAWPEPIGSPDPYEVSVTAFSPAGETTISWNITVQPEYAVEVQNVTVDGGKAKLKGKLIGPAAASSRKNPVVIRVRRDDIVDEILAESDTFGDVNFEYIPMLPGIYEVTMAHPNVPTDSIQPIRFTIPDLNLPIIGESSNSSLTLDISQREDCEVKVIQPKVDNVKVEQHGSQRIVNFGRFWDGEVLATVMCGDVPMEIVRAPPIQSSGSLLTTPQVLSLYGNENLYEVKVHWDPEMTFNPSVTASDSSFDETPVTIPEEQYLRMTFSTVGESIGNGTIQVKDGENLMATIPYFYADANKSQYYTFKICVRDEWDGQEGRLASTEVATIAIQNTQKGVDVTKTNIRLNVQWADFSLQPGTYNLLVRSELHEPVEEVIELSPLNTSFCVPMISSRSRNLPTIHCSHFTDPASCDVAVTSVASPDNQLPSFHFEPSVVTKKGQKILVTPRGNLDGTIGLWNSEIAGITVTPSKRSVSLNESFWITFSWKDHNLIKCNVKTIPVHFVFLPNESQSEVPVHSSSNILIRQKDDGNEICDSKNQPIVPATSTLVMCNCGDGARTRCREKYHSATACGGSWNKIADDTVSLEVVASFLAMVFECREVSVDFAELRRSLECVASIESDCPINSRRRKREDVQMQNDAPFGIINSINTDFGKVLPVLNALDVQTIRISSVFIEFVDQIQKIFPEEIMSLLDKDAVDRFLGAIADQSDEGLMISEAERRIIGSSASSLIQLWNLTVKSWKSGKVPTERTGISHQDAKQLVAAADKIKSISRQNVAQDPFAMLHGYMERILETGLTEQTECAMSTVFIDKTEIEEDGQLRIHVYIKNRANMTLTNIAVRLSFLKSDSKTPTVNFNTGPSWSAGVASLNGLGTFETGSSFEIHWTRILSAPRRLTTVAKYQPIVVFSFSIMGRLTQQKLFAPEISVIPKKTIRAINIIKDDLSPKAGTNFSIISAIINHGYTPLKNVEIIMDDLKHEGSVTPRLDEIFVNGKETQKTLTPKFLTIPSGSTQIIRLILKDRDDGIVTISSMNLTCLENEKLLPLETTETYAIRAVGISDFGMLLATPNQSAPLFFFRPTAAQMVNVIKLEFLSIQQINSTDSNRKSFVAAFRNPESSSFGGALWARMPVPEVNAMNKLISIVDRGGPRPRELQAVEWTSEENNNEMLNWIDPGPVSSAQQMFYELQFSNPDASTPEDENPQFDQLQFRIEIPQTNIAPETEIGQIEATSPEDLTYFLYTPDNNRRFSVDSENGRIFYDSDDPLSNEQEYCVVLEARDPQGRSTRVPVAINNGGQRRDCMLFSTNNLTPMIHFGDYIPAPTILTPRTFLFTTTQPTSRVTPDTTRITDFYTRTTSSGTTSETSTSTSSQTVSETDGTTSMFQTSEPSTWQTSNEPTSEPTTVPLETSTWQNTDGTSMEPTSVTPEEGQTTSPTATTLTFVDSTLETVTTTEATTTSEGTTSQEDFGTTSMTTSESEGTSPEYITSEATLEPITSTVESTTTIMISTISELISTSDYTTQSSDSTSMEPIMSSTSTFESSAFPTPDGFTLEPITTTMTTEYPDGTTMTSPDATLPILTTTSSEYYTSTQESIASSTSEVTIILPTDSTTFLTPPPSTTTELIYTVSSDGTLEPITSAPTTIGSSSEGPTTATSTEPIYTASPDTSPETEATIGPPIRISTVGGGDTYVTSTPGQGSTVTTQSPIDDTDLECASTTAALSAYSKIICDIQAISRRRQRSQTSF</sequence>
<dbReference type="CTD" id="179859"/>
<dbReference type="SUPFAM" id="SSF49313">
    <property type="entry name" value="Cadherin-like"/>
    <property type="match status" value="1"/>
</dbReference>
<dbReference type="OMA" id="HSATACG"/>
<feature type="compositionally biased region" description="Polar residues" evidence="5">
    <location>
        <begin position="3120"/>
        <end position="3152"/>
    </location>
</feature>
<keyword evidence="1 4" id="KW-0245">EGF-like domain</keyword>
<dbReference type="GeneID" id="179859"/>
<dbReference type="CDD" id="cd11304">
    <property type="entry name" value="Cadherin_repeat"/>
    <property type="match status" value="1"/>
</dbReference>
<dbReference type="SMR" id="H9G306"/>
<evidence type="ECO:0000256" key="6">
    <source>
        <dbReference type="SAM" id="SignalP"/>
    </source>
</evidence>
<keyword evidence="3 4" id="KW-1015">Disulfide bond</keyword>
<feature type="compositionally biased region" description="Low complexity" evidence="5">
    <location>
        <begin position="2827"/>
        <end position="2859"/>
    </location>
</feature>
<dbReference type="HOGENOM" id="CLU_225735_0_0_1"/>
<feature type="domain" description="EGF-like" evidence="7">
    <location>
        <begin position="1167"/>
        <end position="1199"/>
    </location>
</feature>
<dbReference type="GO" id="GO:0008045">
    <property type="term" value="P:motor neuron axon guidance"/>
    <property type="evidence" value="ECO:0000318"/>
    <property type="project" value="GO_Central"/>
</dbReference>
<dbReference type="GO" id="GO:0016020">
    <property type="term" value="C:membrane"/>
    <property type="evidence" value="ECO:0007669"/>
    <property type="project" value="InterPro"/>
</dbReference>
<evidence type="ECO:0000256" key="2">
    <source>
        <dbReference type="ARBA" id="ARBA00022737"/>
    </source>
</evidence>
<dbReference type="eggNOG" id="KOG1225">
    <property type="taxonomic scope" value="Eukaryota"/>
</dbReference>
<evidence type="ECO:0000313" key="9">
    <source>
        <dbReference type="Proteomes" id="UP000001940"/>
    </source>
</evidence>
<feature type="compositionally biased region" description="Polar residues" evidence="5">
    <location>
        <begin position="2860"/>
        <end position="2926"/>
    </location>
</feature>
<dbReference type="GO" id="GO:0005509">
    <property type="term" value="F:calcium ion binding"/>
    <property type="evidence" value="ECO:0007669"/>
    <property type="project" value="InterPro"/>
</dbReference>
<dbReference type="FunCoup" id="H9G306">
    <property type="interactions" value="411"/>
</dbReference>
<keyword evidence="6" id="KW-0732">Signal</keyword>
<dbReference type="Pfam" id="PF13229">
    <property type="entry name" value="Beta_helix"/>
    <property type="match status" value="2"/>
</dbReference>